<proteinExistence type="predicted"/>
<accession>Q27QZ1</accession>
<feature type="non-terminal residue" evidence="2">
    <location>
        <position position="58"/>
    </location>
</feature>
<organismHost>
    <name type="scientific">Homo sapiens</name>
    <name type="common">Human</name>
    <dbReference type="NCBI Taxonomy" id="9606"/>
</organismHost>
<dbReference type="InterPro" id="IPR012337">
    <property type="entry name" value="RNaseH-like_sf"/>
</dbReference>
<organism evidence="2">
    <name type="scientific">Human immunodeficiency virus type 1</name>
    <name type="common">HIV-1</name>
    <dbReference type="NCBI Taxonomy" id="11676"/>
    <lineage>
        <taxon>Viruses</taxon>
        <taxon>Riboviria</taxon>
        <taxon>Pararnavirae</taxon>
        <taxon>Artverviricota</taxon>
        <taxon>Revtraviricetes</taxon>
        <taxon>Ortervirales</taxon>
        <taxon>Retroviridae</taxon>
        <taxon>Orthoretrovirinae</taxon>
        <taxon>Lentivirus</taxon>
        <taxon>Lentivirus humimdef1</taxon>
    </lineage>
</organism>
<protein>
    <submittedName>
        <fullName evidence="2">Pol protein</fullName>
    </submittedName>
</protein>
<gene>
    <name evidence="2" type="primary">pol</name>
</gene>
<feature type="region of interest" description="Disordered" evidence="1">
    <location>
        <begin position="14"/>
        <end position="58"/>
    </location>
</feature>
<feature type="non-terminal residue" evidence="2">
    <location>
        <position position="1"/>
    </location>
</feature>
<evidence type="ECO:0000256" key="1">
    <source>
        <dbReference type="SAM" id="MobiDB-lite"/>
    </source>
</evidence>
<dbReference type="EMBL" id="DQ387166">
    <property type="protein sequence ID" value="ABD52833.1"/>
    <property type="molecule type" value="Genomic_DNA"/>
</dbReference>
<dbReference type="SUPFAM" id="SSF53098">
    <property type="entry name" value="Ribonuclease H-like"/>
    <property type="match status" value="1"/>
</dbReference>
<name>Q27QZ1_HV1</name>
<reference evidence="2" key="1">
    <citation type="journal article" date="2006" name="AIDS Res. Hum. Retroviruses">
        <title>HIV type 1 subtypes among STI patients in Nairobi: a genotypic study based on partial pol gene sequencing.</title>
        <authorList>
            <person name="Lihana R.W."/>
            <person name="Khamadi S.A."/>
            <person name="Kiptoo M.K."/>
            <person name="Kinyua J.G."/>
            <person name="Lagat N."/>
            <person name="Magoma G.N."/>
            <person name="Mwau M.M."/>
            <person name="Makokha E.P."/>
            <person name="Onyango V."/>
            <person name="Osman S."/>
            <person name="Okoth F.A."/>
            <person name="Songok E.M."/>
        </authorList>
    </citation>
    <scope>NUCLEOTIDE SEQUENCE</scope>
    <source>
        <strain evidence="2">118/ST2123</strain>
    </source>
</reference>
<evidence type="ECO:0000313" key="2">
    <source>
        <dbReference type="EMBL" id="ABD52833.1"/>
    </source>
</evidence>
<sequence>GQGTAYFILKLAGRGQSKNTHTDNGSNFTSAAVKGQPVGGQDPNRNFGISLTIPKGKG</sequence>
<feature type="compositionally biased region" description="Polar residues" evidence="1">
    <location>
        <begin position="16"/>
        <end position="30"/>
    </location>
</feature>